<dbReference type="Gene3D" id="3.30.559.30">
    <property type="entry name" value="Nonribosomal peptide synthetase, condensation domain"/>
    <property type="match status" value="1"/>
</dbReference>
<evidence type="ECO:0008006" key="4">
    <source>
        <dbReference type="Google" id="ProtNLM"/>
    </source>
</evidence>
<dbReference type="EMBL" id="CAGI01000176">
    <property type="protein sequence ID" value="CCF52716.1"/>
    <property type="molecule type" value="Genomic_DNA"/>
</dbReference>
<gene>
    <name evidence="2" type="ORF">UHOR_04874</name>
</gene>
<dbReference type="SMR" id="I2G0M3"/>
<proteinExistence type="predicted"/>
<protein>
    <recommendedName>
        <fullName evidence="4">Acyltransferase invovled in MEL production</fullName>
    </recommendedName>
</protein>
<dbReference type="HOGENOM" id="CLU_556644_0_0_1"/>
<evidence type="ECO:0000256" key="1">
    <source>
        <dbReference type="SAM" id="MobiDB-lite"/>
    </source>
</evidence>
<dbReference type="OrthoDB" id="1862401at2759"/>
<dbReference type="AlphaFoldDB" id="I2G0M3"/>
<organism evidence="2 3">
    <name type="scientific">Ustilago hordei</name>
    <name type="common">Barley covered smut fungus</name>
    <dbReference type="NCBI Taxonomy" id="120017"/>
    <lineage>
        <taxon>Eukaryota</taxon>
        <taxon>Fungi</taxon>
        <taxon>Dikarya</taxon>
        <taxon>Basidiomycota</taxon>
        <taxon>Ustilaginomycotina</taxon>
        <taxon>Ustilaginomycetes</taxon>
        <taxon>Ustilaginales</taxon>
        <taxon>Ustilaginaceae</taxon>
        <taxon>Ustilago</taxon>
    </lineage>
</organism>
<dbReference type="OMA" id="QINESPW"/>
<dbReference type="InterPro" id="IPR023213">
    <property type="entry name" value="CAT-like_dom_sf"/>
</dbReference>
<comment type="caution">
    <text evidence="2">The sequence shown here is derived from an EMBL/GenBank/DDBJ whole genome shotgun (WGS) entry which is preliminary data.</text>
</comment>
<keyword evidence="3" id="KW-1185">Reference proteome</keyword>
<reference evidence="2 3" key="1">
    <citation type="journal article" date="2012" name="Plant Cell">
        <title>Genome comparison of barley and maize smut fungi reveals targeted loss of RNA silencing components and species-specific presence of transposable elements.</title>
        <authorList>
            <person name="Laurie J.D."/>
            <person name="Ali S."/>
            <person name="Linning R."/>
            <person name="Mannhaupt G."/>
            <person name="Wong P."/>
            <person name="Gueldener U."/>
            <person name="Muensterkoetter M."/>
            <person name="Moore R."/>
            <person name="Kahmann R."/>
            <person name="Bakkeren G."/>
            <person name="Schirawski J."/>
        </authorList>
    </citation>
    <scope>NUCLEOTIDE SEQUENCE [LARGE SCALE GENOMIC DNA]</scope>
    <source>
        <strain evidence="3">Uh4875-4</strain>
    </source>
</reference>
<name>I2G0M3_USTHO</name>
<feature type="region of interest" description="Disordered" evidence="1">
    <location>
        <begin position="571"/>
        <end position="591"/>
    </location>
</feature>
<sequence>MTNNALGTIIQSVSYHHQEQNANMSIQQTTQIDPYEWQQVERGVWRRNCIGHEASATFNENIAYGHTELSMAVSFRLHHPRSSRIAGTELELDEAVARIREGWVRTRYLRPELAVEMDRHADPCVPQTFTYRVLRDEASIRAWVEQTFVVTRLGMPGASSFEEVCAHTCNRPLATQGKQSMLYLVLPRLGDKRDRTARLIWNVSHAVTDGGSIVEFFNVLLQCAIDATPAAPHSSIYTPTAWELDVYPRLPRSVVTAYRTQFEPKPSDVEQAHAAAQSNMRLISERICQSLALIPAASWTDRKHSTICLAKTMEVSEAKELFSFAKQVKSGITYLASAATIMATAETFPERKATSNGALMGMVRNARRWLSRTPTEGAPEGQLTPLGSDAVFLWIPVDTNTSLEPSLAGLQDFVSVAQKIKTELQAHLTTAHCISSYPAVADGAITGLAQQWKQIEAAHSATPRSSEAELQDIIGPQAPGFSSVGEFKVQPRFEPSSAEAKASGLWIERTDVSHLGRQVNASPWLSMLSIDGRIKLQLGFDTKFHEEHKMRQFMERVFGWLRVCAAASSPTTAASNSSWRPDLSASVSARL</sequence>
<dbReference type="PANTHER" id="PTHR42034:SF2">
    <property type="entry name" value="ACYL-COA-DEPENDENT ACYLTRANSFERASE MAC1"/>
    <property type="match status" value="1"/>
</dbReference>
<evidence type="ECO:0000313" key="2">
    <source>
        <dbReference type="EMBL" id="CCF52716.1"/>
    </source>
</evidence>
<evidence type="ECO:0000313" key="3">
    <source>
        <dbReference type="Proteomes" id="UP000006174"/>
    </source>
</evidence>
<dbReference type="Proteomes" id="UP000006174">
    <property type="component" value="Unassembled WGS sequence"/>
</dbReference>
<dbReference type="eggNOG" id="ENOG502RYJG">
    <property type="taxonomic scope" value="Eukaryota"/>
</dbReference>
<dbReference type="PANTHER" id="PTHR42034">
    <property type="entry name" value="CHROMOSOME 7, WHOLE GENOME SHOTGUN SEQUENCE-RELATED"/>
    <property type="match status" value="1"/>
</dbReference>
<dbReference type="Gene3D" id="3.30.559.10">
    <property type="entry name" value="Chloramphenicol acetyltransferase-like domain"/>
    <property type="match status" value="1"/>
</dbReference>
<accession>I2G0M3</accession>